<dbReference type="PANTHER" id="PTHR33933">
    <property type="entry name" value="NUCLEOTIDYLTRANSFERASE"/>
    <property type="match status" value="1"/>
</dbReference>
<feature type="domain" description="Polymerase nucleotidyl transferase" evidence="1">
    <location>
        <begin position="17"/>
        <end position="76"/>
    </location>
</feature>
<dbReference type="AlphaFoldDB" id="A0A6H1WTE3"/>
<gene>
    <name evidence="2" type="ORF">FVE67_06510</name>
</gene>
<keyword evidence="3" id="KW-1185">Reference proteome</keyword>
<keyword evidence="2" id="KW-0808">Transferase</keyword>
<dbReference type="GO" id="GO:0016779">
    <property type="term" value="F:nucleotidyltransferase activity"/>
    <property type="evidence" value="ECO:0007669"/>
    <property type="project" value="InterPro"/>
</dbReference>
<name>A0A6H1WTE3_9BACT</name>
<dbReference type="KEGG" id="tmai:FVE67_06510"/>
<dbReference type="InterPro" id="IPR002934">
    <property type="entry name" value="Polymerase_NTP_transf_dom"/>
</dbReference>
<dbReference type="CDD" id="cd05403">
    <property type="entry name" value="NT_KNTase_like"/>
    <property type="match status" value="1"/>
</dbReference>
<protein>
    <submittedName>
        <fullName evidence="2">Nucleotidyltransferase domain-containing protein</fullName>
    </submittedName>
</protein>
<accession>A0A6H1WTE3</accession>
<dbReference type="Pfam" id="PF01909">
    <property type="entry name" value="NTP_transf_2"/>
    <property type="match status" value="1"/>
</dbReference>
<dbReference type="PANTHER" id="PTHR33933:SF1">
    <property type="entry name" value="PROTEIN ADENYLYLTRANSFERASE MNTA-RELATED"/>
    <property type="match status" value="1"/>
</dbReference>
<reference evidence="2 3" key="1">
    <citation type="submission" date="2019-08" db="EMBL/GenBank/DDBJ databases">
        <title>Complete genome sequence of Thermosulfurimonas marina SU872T, an anaerobic thermophilic chemolithoautotrophic bacterium isolated from a shallow marine hydrothermal vent.</title>
        <authorList>
            <person name="Allioux M."/>
            <person name="Jebbar M."/>
            <person name="Slobodkina G."/>
            <person name="Slobodkin A."/>
            <person name="Moalic Y."/>
            <person name="Frolova A."/>
            <person name="Shao Z."/>
            <person name="Alain K."/>
        </authorList>
    </citation>
    <scope>NUCLEOTIDE SEQUENCE [LARGE SCALE GENOMIC DNA]</scope>
    <source>
        <strain evidence="2 3">SU872</strain>
    </source>
</reference>
<dbReference type="SUPFAM" id="SSF81301">
    <property type="entry name" value="Nucleotidyltransferase"/>
    <property type="match status" value="1"/>
</dbReference>
<evidence type="ECO:0000259" key="1">
    <source>
        <dbReference type="Pfam" id="PF01909"/>
    </source>
</evidence>
<proteinExistence type="predicted"/>
<evidence type="ECO:0000313" key="3">
    <source>
        <dbReference type="Proteomes" id="UP000501253"/>
    </source>
</evidence>
<dbReference type="InterPro" id="IPR043519">
    <property type="entry name" value="NT_sf"/>
</dbReference>
<dbReference type="RefSeq" id="WP_168719823.1">
    <property type="nucleotide sequence ID" value="NZ_CP042909.1"/>
</dbReference>
<organism evidence="2 3">
    <name type="scientific">Thermosulfurimonas marina</name>
    <dbReference type="NCBI Taxonomy" id="2047767"/>
    <lineage>
        <taxon>Bacteria</taxon>
        <taxon>Pseudomonadati</taxon>
        <taxon>Thermodesulfobacteriota</taxon>
        <taxon>Thermodesulfobacteria</taxon>
        <taxon>Thermodesulfobacteriales</taxon>
        <taxon>Thermodesulfobacteriaceae</taxon>
        <taxon>Thermosulfurimonas</taxon>
    </lineage>
</organism>
<evidence type="ECO:0000313" key="2">
    <source>
        <dbReference type="EMBL" id="QJA06473.1"/>
    </source>
</evidence>
<dbReference type="Gene3D" id="3.30.460.10">
    <property type="entry name" value="Beta Polymerase, domain 2"/>
    <property type="match status" value="1"/>
</dbReference>
<dbReference type="Proteomes" id="UP000501253">
    <property type="component" value="Chromosome"/>
</dbReference>
<dbReference type="EMBL" id="CP042909">
    <property type="protein sequence ID" value="QJA06473.1"/>
    <property type="molecule type" value="Genomic_DNA"/>
</dbReference>
<sequence length="169" mass="19357">MIRPNLLSQRILARLEKELVEDLREFYGEHLRGAALFGSVVKGTLGIYSDIDLLILIETRKTLRKELEDFERYLGEKLEEKYGFFFYPQILAPKDLRKARSLGLALLEGGKVLYDPEGLLEGWLKELRESLNRGKLKDIPARAKFTGGLKVERSLLWSRGLDPFGGIYA</sequence>
<dbReference type="InterPro" id="IPR052548">
    <property type="entry name" value="Type_VII_TA_antitoxin"/>
</dbReference>